<dbReference type="Gene3D" id="2.60.120.260">
    <property type="entry name" value="Galactose-binding domain-like"/>
    <property type="match status" value="1"/>
</dbReference>
<dbReference type="InterPro" id="IPR000805">
    <property type="entry name" value="Glyco_hydro_26"/>
</dbReference>
<proteinExistence type="inferred from homology"/>
<dbReference type="PANTHER" id="PTHR40079:SF4">
    <property type="entry name" value="GH26 DOMAIN-CONTAINING PROTEIN-RELATED"/>
    <property type="match status" value="1"/>
</dbReference>
<dbReference type="PRINTS" id="PR00739">
    <property type="entry name" value="GLHYDRLASE26"/>
</dbReference>
<protein>
    <submittedName>
        <fullName evidence="7">Glycosyl hydrolase</fullName>
    </submittedName>
</protein>
<feature type="active site" description="Nucleophile" evidence="4">
    <location>
        <position position="295"/>
    </location>
</feature>
<keyword evidence="8" id="KW-1185">Reference proteome</keyword>
<evidence type="ECO:0000313" key="7">
    <source>
        <dbReference type="EMBL" id="MFD2670902.1"/>
    </source>
</evidence>
<dbReference type="Proteomes" id="UP001597497">
    <property type="component" value="Unassembled WGS sequence"/>
</dbReference>
<gene>
    <name evidence="7" type="ORF">ACFSUC_04680</name>
</gene>
<name>A0ABW5R9X4_9BACL</name>
<accession>A0ABW5R9X4</accession>
<dbReference type="RefSeq" id="WP_379928325.1">
    <property type="nucleotide sequence ID" value="NZ_JBHUMM010000007.1"/>
</dbReference>
<evidence type="ECO:0000259" key="6">
    <source>
        <dbReference type="PROSITE" id="PS51764"/>
    </source>
</evidence>
<evidence type="ECO:0000256" key="4">
    <source>
        <dbReference type="PROSITE-ProRule" id="PRU01100"/>
    </source>
</evidence>
<keyword evidence="2 4" id="KW-0378">Hydrolase</keyword>
<keyword evidence="5" id="KW-0732">Signal</keyword>
<dbReference type="GO" id="GO:0016787">
    <property type="term" value="F:hydrolase activity"/>
    <property type="evidence" value="ECO:0007669"/>
    <property type="project" value="UniProtKB-KW"/>
</dbReference>
<feature type="signal peptide" evidence="5">
    <location>
        <begin position="1"/>
        <end position="27"/>
    </location>
</feature>
<sequence>MKNWNRKGWMLLLVAIMALSAAGQAVAHTVSLSNSGASVATKDVYNWLAHLPNRTDNRVVSGHFAGYSDDTFSMTQTNNLKNQTNQYAGILSCDYAKGWWTGLNSLTDAISYGCNTELINYWNQGGLVAISMHLPSPDNPNGGGYKTTLSTAKFQNLDNHTTTEGARWKAMMDKIALGLQELENAGVPVLFRPLHEMNGEWFWWGSTGYNQYDANRAQAYKDTWINMYNYLTTTKGLNNLIWVYSADANCNNKTSYYPGDAYVDMTGLDAYIDNPSNLTGYDEMVALGKPFAFAEIGPQTTNGTFDYSQWMTAIKQKFPKAVYFLAWNDAWGPNNNQGASALMNDSWTVNRGEIWNGSTLTPIVEAGSGGGTSATTLYGFEGSTQSWTGLNVSGGPWSVTEWKSEGTHSLKANVTLAGNQKYTLKRTENHNFSGKTTLKARVKHASWGNPGSGMTAKLFVKTGSGWTWQDGGSFSINSSGTTTLTLPISSLSNSGDVKEIGVEFFSPTGSSGSSAIYVDQITIE</sequence>
<dbReference type="InterPro" id="IPR008979">
    <property type="entry name" value="Galactose-bd-like_sf"/>
</dbReference>
<dbReference type="PROSITE" id="PS51764">
    <property type="entry name" value="GH26"/>
    <property type="match status" value="1"/>
</dbReference>
<dbReference type="SUPFAM" id="SSF49785">
    <property type="entry name" value="Galactose-binding domain-like"/>
    <property type="match status" value="1"/>
</dbReference>
<evidence type="ECO:0000256" key="1">
    <source>
        <dbReference type="ARBA" id="ARBA00007754"/>
    </source>
</evidence>
<dbReference type="Gene3D" id="3.20.20.80">
    <property type="entry name" value="Glycosidases"/>
    <property type="match status" value="1"/>
</dbReference>
<keyword evidence="3 4" id="KW-0326">Glycosidase</keyword>
<dbReference type="InterPro" id="IPR049475">
    <property type="entry name" value="Mann_GBD_bact"/>
</dbReference>
<feature type="chain" id="PRO_5047423598" evidence="5">
    <location>
        <begin position="28"/>
        <end position="524"/>
    </location>
</feature>
<evidence type="ECO:0000256" key="5">
    <source>
        <dbReference type="SAM" id="SignalP"/>
    </source>
</evidence>
<comment type="caution">
    <text evidence="7">The sequence shown here is derived from an EMBL/GenBank/DDBJ whole genome shotgun (WGS) entry which is preliminary data.</text>
</comment>
<evidence type="ECO:0000256" key="2">
    <source>
        <dbReference type="ARBA" id="ARBA00022801"/>
    </source>
</evidence>
<dbReference type="EMBL" id="JBHUMM010000007">
    <property type="protein sequence ID" value="MFD2670902.1"/>
    <property type="molecule type" value="Genomic_DNA"/>
</dbReference>
<feature type="active site" description="Proton donor" evidence="4">
    <location>
        <position position="196"/>
    </location>
</feature>
<evidence type="ECO:0000256" key="3">
    <source>
        <dbReference type="ARBA" id="ARBA00023295"/>
    </source>
</evidence>
<dbReference type="Pfam" id="PF02156">
    <property type="entry name" value="Glyco_hydro_26"/>
    <property type="match status" value="1"/>
</dbReference>
<dbReference type="InterPro" id="IPR022790">
    <property type="entry name" value="GH26_dom"/>
</dbReference>
<evidence type="ECO:0000313" key="8">
    <source>
        <dbReference type="Proteomes" id="UP001597497"/>
    </source>
</evidence>
<reference evidence="8" key="1">
    <citation type="journal article" date="2019" name="Int. J. Syst. Evol. Microbiol.">
        <title>The Global Catalogue of Microorganisms (GCM) 10K type strain sequencing project: providing services to taxonomists for standard genome sequencing and annotation.</title>
        <authorList>
            <consortium name="The Broad Institute Genomics Platform"/>
            <consortium name="The Broad Institute Genome Sequencing Center for Infectious Disease"/>
            <person name="Wu L."/>
            <person name="Ma J."/>
        </authorList>
    </citation>
    <scope>NUCLEOTIDE SEQUENCE [LARGE SCALE GENOMIC DNA]</scope>
    <source>
        <strain evidence="8">KCTC 33676</strain>
    </source>
</reference>
<dbReference type="Pfam" id="PF21253">
    <property type="entry name" value="Mann_GBD_bact"/>
    <property type="match status" value="1"/>
</dbReference>
<comment type="similarity">
    <text evidence="1 4">Belongs to the glycosyl hydrolase 26 family.</text>
</comment>
<feature type="domain" description="GH26" evidence="6">
    <location>
        <begin position="39"/>
        <end position="352"/>
    </location>
</feature>
<organism evidence="7 8">
    <name type="scientific">Marinicrinis sediminis</name>
    <dbReference type="NCBI Taxonomy" id="1652465"/>
    <lineage>
        <taxon>Bacteria</taxon>
        <taxon>Bacillati</taxon>
        <taxon>Bacillota</taxon>
        <taxon>Bacilli</taxon>
        <taxon>Bacillales</taxon>
        <taxon>Paenibacillaceae</taxon>
    </lineage>
</organism>
<dbReference type="SUPFAM" id="SSF51445">
    <property type="entry name" value="(Trans)glycosidases"/>
    <property type="match status" value="1"/>
</dbReference>
<dbReference type="PANTHER" id="PTHR40079">
    <property type="entry name" value="MANNAN ENDO-1,4-BETA-MANNOSIDASE E-RELATED"/>
    <property type="match status" value="1"/>
</dbReference>
<dbReference type="InterPro" id="IPR017853">
    <property type="entry name" value="GH"/>
</dbReference>